<reference evidence="2" key="2">
    <citation type="submission" date="2022-06" db="EMBL/GenBank/DDBJ databases">
        <title>Thermospira aquatica gen. nov., sp. nov.</title>
        <authorList>
            <person name="Ben Ali Gam Z."/>
            <person name="Labat M."/>
        </authorList>
    </citation>
    <scope>NUCLEOTIDE SEQUENCE</scope>
    <source>
        <strain evidence="2">F1F22</strain>
    </source>
</reference>
<dbReference type="Gene3D" id="3.40.50.2000">
    <property type="entry name" value="Glycogen Phosphorylase B"/>
    <property type="match status" value="1"/>
</dbReference>
<dbReference type="AlphaFoldDB" id="A0AAX3BEU9"/>
<name>A0AAX3BEU9_9SPIR</name>
<dbReference type="EC" id="2.4.-.-" evidence="2"/>
<protein>
    <submittedName>
        <fullName evidence="2">Glycosyltransferase</fullName>
        <ecNumber evidence="2">2.4.-.-</ecNumber>
    </submittedName>
</protein>
<dbReference type="InterPro" id="IPR001296">
    <property type="entry name" value="Glyco_trans_1"/>
</dbReference>
<dbReference type="GO" id="GO:0016757">
    <property type="term" value="F:glycosyltransferase activity"/>
    <property type="evidence" value="ECO:0007669"/>
    <property type="project" value="UniProtKB-KW"/>
</dbReference>
<keyword evidence="2" id="KW-0328">Glycosyltransferase</keyword>
<accession>A0AAX3BEU9</accession>
<organism evidence="2 3">
    <name type="scientific">Thermospira aquatica</name>
    <dbReference type="NCBI Taxonomy" id="2828656"/>
    <lineage>
        <taxon>Bacteria</taxon>
        <taxon>Pseudomonadati</taxon>
        <taxon>Spirochaetota</taxon>
        <taxon>Spirochaetia</taxon>
        <taxon>Brevinematales</taxon>
        <taxon>Thermospiraceae</taxon>
        <taxon>Thermospira</taxon>
    </lineage>
</organism>
<dbReference type="KEGG" id="taqu:KDW03_03410"/>
<dbReference type="Pfam" id="PF00534">
    <property type="entry name" value="Glycos_transf_1"/>
    <property type="match status" value="1"/>
</dbReference>
<evidence type="ECO:0000313" key="2">
    <source>
        <dbReference type="EMBL" id="URA10867.1"/>
    </source>
</evidence>
<sequence>MKSCLFFLSYPWSVDDGGGKTHAKQTIHALQNLGVDTKPFDWTQENGEDFSHILVFGFSLHTPEIFRQLKRRYNSKIVVIPIFDRPQSRLTMKISHTMGLLFPLDNVAKRRKELLTIADKIMVNNTLEKHDFMHIFGIPKEKIIVNHLGLPLDLPDLYREIQPALFQQFSGLTNYIFFPAANVTERKNQLFLLCALKDTSFPLVLTGTENIQPSLKKDFDRLIATRKNTFCYGRLERNMLISAYKGATAVVQPSRFETAGIVAMEAVYCGAPTVVSDIPVFREYLGDAAIYLPFHPRQWKETLHFLYEGRFPLPAKRSQEEFYEKHNWTTYAKNLIETFQGIK</sequence>
<keyword evidence="2" id="KW-0808">Transferase</keyword>
<dbReference type="SUPFAM" id="SSF53756">
    <property type="entry name" value="UDP-Glycosyltransferase/glycogen phosphorylase"/>
    <property type="match status" value="1"/>
</dbReference>
<evidence type="ECO:0000313" key="3">
    <source>
        <dbReference type="Proteomes" id="UP001056539"/>
    </source>
</evidence>
<dbReference type="RefSeq" id="WP_271435994.1">
    <property type="nucleotide sequence ID" value="NZ_CP073355.1"/>
</dbReference>
<proteinExistence type="predicted"/>
<dbReference type="Proteomes" id="UP001056539">
    <property type="component" value="Chromosome"/>
</dbReference>
<gene>
    <name evidence="2" type="ORF">KDW03_03410</name>
</gene>
<dbReference type="EMBL" id="CP073355">
    <property type="protein sequence ID" value="URA10867.1"/>
    <property type="molecule type" value="Genomic_DNA"/>
</dbReference>
<feature type="domain" description="Glycosyl transferase family 1" evidence="1">
    <location>
        <begin position="173"/>
        <end position="300"/>
    </location>
</feature>
<evidence type="ECO:0000259" key="1">
    <source>
        <dbReference type="Pfam" id="PF00534"/>
    </source>
</evidence>
<dbReference type="PANTHER" id="PTHR46401:SF8">
    <property type="entry name" value="BLL6006 PROTEIN"/>
    <property type="match status" value="1"/>
</dbReference>
<dbReference type="PANTHER" id="PTHR46401">
    <property type="entry name" value="GLYCOSYLTRANSFERASE WBBK-RELATED"/>
    <property type="match status" value="1"/>
</dbReference>
<reference evidence="2" key="1">
    <citation type="submission" date="2021-04" db="EMBL/GenBank/DDBJ databases">
        <authorList>
            <person name="Postec A."/>
        </authorList>
    </citation>
    <scope>NUCLEOTIDE SEQUENCE</scope>
    <source>
        <strain evidence="2">F1F22</strain>
    </source>
</reference>
<keyword evidence="3" id="KW-1185">Reference proteome</keyword>